<feature type="domain" description="IgG-blocking virulence" evidence="2">
    <location>
        <begin position="277"/>
        <end position="472"/>
    </location>
</feature>
<feature type="domain" description="Mycoplasma immunoglobulin binding protein M2" evidence="3">
    <location>
        <begin position="484"/>
        <end position="677"/>
    </location>
</feature>
<dbReference type="PATRIC" id="fig|1188239.3.peg.133"/>
<feature type="coiled-coil region" evidence="1">
    <location>
        <begin position="151"/>
        <end position="178"/>
    </location>
</feature>
<comment type="caution">
    <text evidence="4">The sequence shown here is derived from an EMBL/GenBank/DDBJ whole genome shotgun (WGS) entry which is preliminary data.</text>
</comment>
<dbReference type="NCBIfam" id="TIGR04524">
    <property type="entry name" value="mycoplas_M_dom"/>
    <property type="match status" value="1"/>
</dbReference>
<protein>
    <recommendedName>
        <fullName evidence="6">Immunoglobulin-blocking virulence protein</fullName>
    </recommendedName>
</protein>
<dbReference type="Pfam" id="PF26360">
    <property type="entry name" value="MIB_M1"/>
    <property type="match status" value="1"/>
</dbReference>
<evidence type="ECO:0000256" key="1">
    <source>
        <dbReference type="SAM" id="Coils"/>
    </source>
</evidence>
<evidence type="ECO:0000259" key="2">
    <source>
        <dbReference type="Pfam" id="PF26360"/>
    </source>
</evidence>
<evidence type="ECO:0000259" key="3">
    <source>
        <dbReference type="Pfam" id="PF26364"/>
    </source>
</evidence>
<dbReference type="NCBIfam" id="TIGR04526">
    <property type="entry name" value="predic_Ig_block"/>
    <property type="match status" value="1"/>
</dbReference>
<evidence type="ECO:0000313" key="4">
    <source>
        <dbReference type="EMBL" id="EXU61419.1"/>
    </source>
</evidence>
<dbReference type="eggNOG" id="COG0810">
    <property type="taxonomic scope" value="Bacteria"/>
</dbReference>
<evidence type="ECO:0000313" key="5">
    <source>
        <dbReference type="Proteomes" id="UP000020977"/>
    </source>
</evidence>
<keyword evidence="1" id="KW-0175">Coiled coil</keyword>
<name>A0A014L7K2_9BACT</name>
<dbReference type="STRING" id="1188239.MOVI_0370"/>
<dbReference type="Pfam" id="PF26364">
    <property type="entry name" value="MIB_M2"/>
    <property type="match status" value="1"/>
</dbReference>
<dbReference type="InterPro" id="IPR030942">
    <property type="entry name" value="Mycoplas_M_dom"/>
</dbReference>
<gene>
    <name evidence="4" type="ORF">MOVI_0370</name>
</gene>
<organism evidence="4 5">
    <name type="scientific">Mesomycoplasma ovipneumoniae 14811</name>
    <dbReference type="NCBI Taxonomy" id="1188239"/>
    <lineage>
        <taxon>Bacteria</taxon>
        <taxon>Bacillati</taxon>
        <taxon>Mycoplasmatota</taxon>
        <taxon>Mycoplasmoidales</taxon>
        <taxon>Metamycoplasmataceae</taxon>
        <taxon>Mesomycoplasma</taxon>
    </lineage>
</organism>
<dbReference type="InterPro" id="IPR058860">
    <property type="entry name" value="MIB_M2"/>
</dbReference>
<accession>A0A014L7K2</accession>
<dbReference type="Proteomes" id="UP000020977">
    <property type="component" value="Unassembled WGS sequence"/>
</dbReference>
<proteinExistence type="predicted"/>
<dbReference type="EMBL" id="JFAD01000007">
    <property type="protein sequence ID" value="EXU61419.1"/>
    <property type="molecule type" value="Genomic_DNA"/>
</dbReference>
<dbReference type="InterPro" id="IPR030941">
    <property type="entry name" value="Predic_Ig_block"/>
</dbReference>
<sequence>MTMIFLTKRGKIVLLTATPIIIIPVASALNQYLTALNFPAFENTYSNSSPSTIAKNEIDKDLKFNSPVTNAIFKQKEEQKPNQTHKIEDTKQPIIINNPEKVEQKKPEIAAPQQAPTLKPKFAPQSATSGPNLIVGTELNRLTQLALQRKASGFSAEIKKLESRIANIDAQVKEINRYYDEEYNRHNGNDAPGSRRSWEEGRRLSLYSCEPAIDCPAIRLEQNKAELERLRHEAANPKPLRADEIELVKQGLLPDAANPYAWGYDDEAKNPTLNRLKAENLARVINTPGYYSRVSSSISSLEYTGWTKSDVSNDFANIFSEHGVSGNSIKIYQYTPNEQNEDRANRSPIKAIVLNADDANAFDKFQKIMNQAIKQDNKIQAVVLQNVGSLNSLQNIDPILKAIPPSVIKLTLFLNNPAATRGLRGLENVKLKELELYSDSNAVSQHWSINPNALKNVDFISFDYQNQFHVTKNSGEKLPSSIIFNTLRFDKGDDVAKINEGLEIVFNSKINQRVFQGNFGGKGGWPTFLDFSDTNIKTLKGIWFDELNRVYNINVENWPEPFAKENFKGNRTLKFKRMIFQPDIVGGSDAYVVNISDFDGAQFSQRLAFGDPPPPPTEIQFKRNGQEIYGIPLYLKGQNLTGDAKSQLESFIRAANANGQRRITQIYVENDGLKSQLGGQIGNVLIQTKIADQNSEQEGDTYEIEV</sequence>
<dbReference type="AlphaFoldDB" id="A0A014L7K2"/>
<evidence type="ECO:0008006" key="6">
    <source>
        <dbReference type="Google" id="ProtNLM"/>
    </source>
</evidence>
<reference evidence="4 5" key="1">
    <citation type="submission" date="2014-03" db="EMBL/GenBank/DDBJ databases">
        <title>Genome sequence of Mycoplasma ovipneumoniae strain 14811.</title>
        <authorList>
            <person name="Sirand-Pugnet P."/>
            <person name="Breton M."/>
            <person name="Dordet-Frisoni E."/>
            <person name="Baranowski E."/>
            <person name="Barre A."/>
            <person name="Couture C."/>
            <person name="Dupuy V."/>
            <person name="Gaurivaud P."/>
            <person name="Jacob D."/>
            <person name="Lemaitre C."/>
            <person name="Manso-Silvan L."/>
            <person name="Nikolski M."/>
            <person name="Nouvel L.-X."/>
            <person name="Poumarat F."/>
            <person name="Tardy F."/>
            <person name="Thebault P."/>
            <person name="Theil S."/>
            <person name="Citti C."/>
            <person name="Thiaucourt F."/>
            <person name="Blanchard A."/>
        </authorList>
    </citation>
    <scope>NUCLEOTIDE SEQUENCE [LARGE SCALE GENOMIC DNA]</scope>
    <source>
        <strain evidence="4 5">14811</strain>
    </source>
</reference>